<dbReference type="Pfam" id="PF19953">
    <property type="entry name" value="EACC1"/>
    <property type="match status" value="1"/>
</dbReference>
<reference evidence="1 2" key="1">
    <citation type="submission" date="2024-10" db="EMBL/GenBank/DDBJ databases">
        <title>The Natural Products Discovery Center: Release of the First 8490 Sequenced Strains for Exploring Actinobacteria Biosynthetic Diversity.</title>
        <authorList>
            <person name="Kalkreuter E."/>
            <person name="Kautsar S.A."/>
            <person name="Yang D."/>
            <person name="Bader C.D."/>
            <person name="Teijaro C.N."/>
            <person name="Fluegel L."/>
            <person name="Davis C.M."/>
            <person name="Simpson J.R."/>
            <person name="Lauterbach L."/>
            <person name="Steele A.D."/>
            <person name="Gui C."/>
            <person name="Meng S."/>
            <person name="Li G."/>
            <person name="Viehrig K."/>
            <person name="Ye F."/>
            <person name="Su P."/>
            <person name="Kiefer A.F."/>
            <person name="Nichols A."/>
            <person name="Cepeda A.J."/>
            <person name="Yan W."/>
            <person name="Fan B."/>
            <person name="Jiang Y."/>
            <person name="Adhikari A."/>
            <person name="Zheng C.-J."/>
            <person name="Schuster L."/>
            <person name="Cowan T.M."/>
            <person name="Smanski M.J."/>
            <person name="Chevrette M.G."/>
            <person name="De Carvalho L.P.S."/>
            <person name="Shen B."/>
        </authorList>
    </citation>
    <scope>NUCLEOTIDE SEQUENCE [LARGE SCALE GENOMIC DNA]</scope>
    <source>
        <strain evidence="1 2">NPDC003040</strain>
    </source>
</reference>
<dbReference type="RefSeq" id="WP_387719826.1">
    <property type="nucleotide sequence ID" value="NZ_JBIAPI010000005.1"/>
</dbReference>
<evidence type="ECO:0000313" key="1">
    <source>
        <dbReference type="EMBL" id="MFF3225386.1"/>
    </source>
</evidence>
<dbReference type="EMBL" id="JBIAPI010000005">
    <property type="protein sequence ID" value="MFF3225386.1"/>
    <property type="molecule type" value="Genomic_DNA"/>
</dbReference>
<comment type="caution">
    <text evidence="1">The sequence shown here is derived from an EMBL/GenBank/DDBJ whole genome shotgun (WGS) entry which is preliminary data.</text>
</comment>
<evidence type="ECO:0000313" key="2">
    <source>
        <dbReference type="Proteomes" id="UP001601948"/>
    </source>
</evidence>
<proteinExistence type="predicted"/>
<name>A0ABW6QVV2_9NOCA</name>
<gene>
    <name evidence="1" type="ORF">ACFYV7_21510</name>
</gene>
<organism evidence="1 2">
    <name type="scientific">Nocardia suismassiliense</name>
    <dbReference type="NCBI Taxonomy" id="2077092"/>
    <lineage>
        <taxon>Bacteria</taxon>
        <taxon>Bacillati</taxon>
        <taxon>Actinomycetota</taxon>
        <taxon>Actinomycetes</taxon>
        <taxon>Mycobacteriales</taxon>
        <taxon>Nocardiaceae</taxon>
        <taxon>Nocardia</taxon>
    </lineage>
</organism>
<accession>A0ABW6QVV2</accession>
<dbReference type="Proteomes" id="UP001601948">
    <property type="component" value="Unassembled WGS sequence"/>
</dbReference>
<dbReference type="InterPro" id="IPR045428">
    <property type="entry name" value="EACC1"/>
</dbReference>
<sequence>MVGIDAGGELQVSGAVAGLETLCAATGYGHWRRNMQLDITVTSGPAVDDLVSLSQWLRRERDLASKVTMTSRPPSEEELGGAWDMLSVAVGSGGTFAVLAMSLESWFRNRPKTTIRIKRGEDSIEVDAGRAKDLPELLKALMEAQAGSAE</sequence>
<keyword evidence="2" id="KW-1185">Reference proteome</keyword>
<protein>
    <submittedName>
        <fullName evidence="1">Uncharacterized protein</fullName>
    </submittedName>
</protein>